<organism evidence="2 3">
    <name type="scientific">Taibaiella lutea</name>
    <dbReference type="NCBI Taxonomy" id="2608001"/>
    <lineage>
        <taxon>Bacteria</taxon>
        <taxon>Pseudomonadati</taxon>
        <taxon>Bacteroidota</taxon>
        <taxon>Chitinophagia</taxon>
        <taxon>Chitinophagales</taxon>
        <taxon>Chitinophagaceae</taxon>
        <taxon>Taibaiella</taxon>
    </lineage>
</organism>
<dbReference type="RefSeq" id="WP_150033128.1">
    <property type="nucleotide sequence ID" value="NZ_VWSH01000003.1"/>
</dbReference>
<proteinExistence type="predicted"/>
<feature type="transmembrane region" description="Helical" evidence="1">
    <location>
        <begin position="63"/>
        <end position="83"/>
    </location>
</feature>
<gene>
    <name evidence="2" type="ORF">F0919_12625</name>
</gene>
<accession>A0A5M6CE64</accession>
<reference evidence="2 3" key="1">
    <citation type="submission" date="2019-09" db="EMBL/GenBank/DDBJ databases">
        <title>Genome sequence and assembly of Taibaiella sp.</title>
        <authorList>
            <person name="Chhetri G."/>
        </authorList>
    </citation>
    <scope>NUCLEOTIDE SEQUENCE [LARGE SCALE GENOMIC DNA]</scope>
    <source>
        <strain evidence="2 3">KVB11</strain>
    </source>
</reference>
<evidence type="ECO:0000313" key="2">
    <source>
        <dbReference type="EMBL" id="KAA5533381.1"/>
    </source>
</evidence>
<evidence type="ECO:0000313" key="3">
    <source>
        <dbReference type="Proteomes" id="UP000323632"/>
    </source>
</evidence>
<sequence>MDALKSDLLRNDIRAQLNFGFREEEIICNLKTKGHTDEDILAESDLFFSARKRRLAQTNISKSYIMMLIFSLLCLGKLCWSLLLAHSWNAVLIIGVGIPALLIHLFRKSEEI</sequence>
<keyword evidence="3" id="KW-1185">Reference proteome</keyword>
<dbReference type="AlphaFoldDB" id="A0A5M6CE64"/>
<comment type="caution">
    <text evidence="2">The sequence shown here is derived from an EMBL/GenBank/DDBJ whole genome shotgun (WGS) entry which is preliminary data.</text>
</comment>
<dbReference type="EMBL" id="VWSH01000003">
    <property type="protein sequence ID" value="KAA5533381.1"/>
    <property type="molecule type" value="Genomic_DNA"/>
</dbReference>
<feature type="transmembrane region" description="Helical" evidence="1">
    <location>
        <begin position="89"/>
        <end position="106"/>
    </location>
</feature>
<name>A0A5M6CE64_9BACT</name>
<protein>
    <submittedName>
        <fullName evidence="2">Uncharacterized protein</fullName>
    </submittedName>
</protein>
<keyword evidence="1" id="KW-0472">Membrane</keyword>
<keyword evidence="1" id="KW-1133">Transmembrane helix</keyword>
<evidence type="ECO:0000256" key="1">
    <source>
        <dbReference type="SAM" id="Phobius"/>
    </source>
</evidence>
<keyword evidence="1" id="KW-0812">Transmembrane</keyword>
<dbReference type="Proteomes" id="UP000323632">
    <property type="component" value="Unassembled WGS sequence"/>
</dbReference>